<evidence type="ECO:0000256" key="10">
    <source>
        <dbReference type="HAMAP-Rule" id="MF_00148"/>
    </source>
</evidence>
<dbReference type="NCBIfam" id="NF003592">
    <property type="entry name" value="PRK05254.1-5"/>
    <property type="match status" value="1"/>
</dbReference>
<keyword evidence="9 10" id="KW-0234">DNA repair</keyword>
<evidence type="ECO:0000256" key="8">
    <source>
        <dbReference type="ARBA" id="ARBA00022801"/>
    </source>
</evidence>
<dbReference type="InterPro" id="IPR036895">
    <property type="entry name" value="Uracil-DNA_glycosylase-like_sf"/>
</dbReference>
<evidence type="ECO:0000256" key="2">
    <source>
        <dbReference type="ARBA" id="ARBA00002631"/>
    </source>
</evidence>
<protein>
    <recommendedName>
        <fullName evidence="5 10">Uracil-DNA glycosylase</fullName>
        <shortName evidence="10">UDG</shortName>
        <ecNumber evidence="4 10">3.2.2.27</ecNumber>
    </recommendedName>
</protein>
<evidence type="ECO:0000259" key="13">
    <source>
        <dbReference type="SMART" id="SM00986"/>
    </source>
</evidence>
<keyword evidence="14" id="KW-0326">Glycosidase</keyword>
<comment type="subcellular location">
    <subcellularLocation>
        <location evidence="10">Cytoplasm</location>
    </subcellularLocation>
</comment>
<dbReference type="NCBIfam" id="NF003588">
    <property type="entry name" value="PRK05254.1-1"/>
    <property type="match status" value="1"/>
</dbReference>
<gene>
    <name evidence="14" type="primary">ung_2</name>
    <name evidence="10" type="synonym">ung</name>
    <name evidence="14" type="ORF">ERS852429_03160</name>
</gene>
<dbReference type="SUPFAM" id="SSF52141">
    <property type="entry name" value="Uracil-DNA glycosylase-like"/>
    <property type="match status" value="1"/>
</dbReference>
<keyword evidence="6 10" id="KW-0963">Cytoplasm</keyword>
<feature type="active site" description="Proton acceptor" evidence="10 11">
    <location>
        <position position="65"/>
    </location>
</feature>
<dbReference type="FunFam" id="3.40.470.10:FF:000001">
    <property type="entry name" value="Uracil-DNA glycosylase"/>
    <property type="match status" value="1"/>
</dbReference>
<comment type="similarity">
    <text evidence="3 10 12">Belongs to the uracil-DNA glycosylase (UDG) superfamily. UNG family.</text>
</comment>
<evidence type="ECO:0000313" key="15">
    <source>
        <dbReference type="Proteomes" id="UP000095591"/>
    </source>
</evidence>
<evidence type="ECO:0000256" key="1">
    <source>
        <dbReference type="ARBA" id="ARBA00001400"/>
    </source>
</evidence>
<comment type="catalytic activity">
    <reaction evidence="1 10 12">
        <text>Hydrolyzes single-stranded DNA or mismatched double-stranded DNA and polynucleotides, releasing free uracil.</text>
        <dbReference type="EC" id="3.2.2.27"/>
    </reaction>
</comment>
<dbReference type="InterPro" id="IPR005122">
    <property type="entry name" value="Uracil-DNA_glycosylase-like"/>
</dbReference>
<dbReference type="AlphaFoldDB" id="A0A173VNG8"/>
<dbReference type="NCBIfam" id="NF003589">
    <property type="entry name" value="PRK05254.1-2"/>
    <property type="match status" value="1"/>
</dbReference>
<evidence type="ECO:0000256" key="9">
    <source>
        <dbReference type="ARBA" id="ARBA00023204"/>
    </source>
</evidence>
<dbReference type="RefSeq" id="WP_044545276.1">
    <property type="nucleotide sequence ID" value="NZ_CDRH01000202.1"/>
</dbReference>
<comment type="function">
    <text evidence="2 10 12">Excises uracil residues from the DNA which can arise as a result of misincorporation of dUMP residues by DNA polymerase or due to deamination of cytosine.</text>
</comment>
<keyword evidence="7 10" id="KW-0227">DNA damage</keyword>
<dbReference type="PANTHER" id="PTHR11264">
    <property type="entry name" value="URACIL-DNA GLYCOSYLASE"/>
    <property type="match status" value="1"/>
</dbReference>
<evidence type="ECO:0000256" key="7">
    <source>
        <dbReference type="ARBA" id="ARBA00022763"/>
    </source>
</evidence>
<evidence type="ECO:0000256" key="5">
    <source>
        <dbReference type="ARBA" id="ARBA00018429"/>
    </source>
</evidence>
<evidence type="ECO:0000256" key="11">
    <source>
        <dbReference type="PROSITE-ProRule" id="PRU10072"/>
    </source>
</evidence>
<dbReference type="EMBL" id="CYXP01000008">
    <property type="protein sequence ID" value="CUN27695.1"/>
    <property type="molecule type" value="Genomic_DNA"/>
</dbReference>
<evidence type="ECO:0000313" key="14">
    <source>
        <dbReference type="EMBL" id="CUN27695.1"/>
    </source>
</evidence>
<name>A0A173VNG8_PARDI</name>
<evidence type="ECO:0000256" key="6">
    <source>
        <dbReference type="ARBA" id="ARBA00022490"/>
    </source>
</evidence>
<dbReference type="PROSITE" id="PS00130">
    <property type="entry name" value="U_DNA_GLYCOSYLASE"/>
    <property type="match status" value="1"/>
</dbReference>
<dbReference type="InterPro" id="IPR002043">
    <property type="entry name" value="UDG_fam1"/>
</dbReference>
<dbReference type="NCBIfam" id="TIGR00628">
    <property type="entry name" value="ung"/>
    <property type="match status" value="1"/>
</dbReference>
<proteinExistence type="inferred from homology"/>
<dbReference type="HAMAP" id="MF_00148">
    <property type="entry name" value="UDG"/>
    <property type="match status" value="1"/>
</dbReference>
<dbReference type="GO" id="GO:0004844">
    <property type="term" value="F:uracil DNA N-glycosylase activity"/>
    <property type="evidence" value="ECO:0007669"/>
    <property type="project" value="UniProtKB-UniRule"/>
</dbReference>
<dbReference type="Proteomes" id="UP000095591">
    <property type="component" value="Unassembled WGS sequence"/>
</dbReference>
<dbReference type="Pfam" id="PF03167">
    <property type="entry name" value="UDG"/>
    <property type="match status" value="1"/>
</dbReference>
<dbReference type="Gene3D" id="3.40.470.10">
    <property type="entry name" value="Uracil-DNA glycosylase-like domain"/>
    <property type="match status" value="1"/>
</dbReference>
<dbReference type="GO" id="GO:0005737">
    <property type="term" value="C:cytoplasm"/>
    <property type="evidence" value="ECO:0007669"/>
    <property type="project" value="UniProtKB-SubCell"/>
</dbReference>
<evidence type="ECO:0000256" key="3">
    <source>
        <dbReference type="ARBA" id="ARBA00008184"/>
    </source>
</evidence>
<dbReference type="GO" id="GO:0097510">
    <property type="term" value="P:base-excision repair, AP site formation via deaminated base removal"/>
    <property type="evidence" value="ECO:0007669"/>
    <property type="project" value="TreeGrafter"/>
</dbReference>
<sequence>MNVRIDESWRKRLQEEFDKPYFEQLVTFVKNEYKQAHVLPPGPQIFHIFNACPFEKVKVVILGQDPYPNPGQYYGVCFSVPDGVAIPGSLMNIFKEIHDDLGKPIPSSGNLDRWVSQGVFPMNSVLTVRAHQTSSHRNRGWETFTDTIIKKLSDERENLVFMLWGSYAKAKISLIDTSRHLVLTTVHPSPRSAEYGFFGCKHFSKANDFLRGKGIPEIDW</sequence>
<feature type="domain" description="Uracil-DNA glycosylase-like" evidence="13">
    <location>
        <begin position="50"/>
        <end position="210"/>
    </location>
</feature>
<reference evidence="14 15" key="1">
    <citation type="submission" date="2015-09" db="EMBL/GenBank/DDBJ databases">
        <authorList>
            <consortium name="Pathogen Informatics"/>
        </authorList>
    </citation>
    <scope>NUCLEOTIDE SEQUENCE [LARGE SCALE GENOMIC DNA]</scope>
    <source>
        <strain evidence="14 15">2789STDY5608872</strain>
    </source>
</reference>
<accession>A0A173VNG8</accession>
<organism evidence="14 15">
    <name type="scientific">Parabacteroides distasonis</name>
    <dbReference type="NCBI Taxonomy" id="823"/>
    <lineage>
        <taxon>Bacteria</taxon>
        <taxon>Pseudomonadati</taxon>
        <taxon>Bacteroidota</taxon>
        <taxon>Bacteroidia</taxon>
        <taxon>Bacteroidales</taxon>
        <taxon>Tannerellaceae</taxon>
        <taxon>Parabacteroides</taxon>
    </lineage>
</organism>
<dbReference type="NCBIfam" id="NF003591">
    <property type="entry name" value="PRK05254.1-4"/>
    <property type="match status" value="1"/>
</dbReference>
<dbReference type="SMART" id="SM00986">
    <property type="entry name" value="UDG"/>
    <property type="match status" value="1"/>
</dbReference>
<dbReference type="PANTHER" id="PTHR11264:SF0">
    <property type="entry name" value="URACIL-DNA GLYCOSYLASE"/>
    <property type="match status" value="1"/>
</dbReference>
<dbReference type="EC" id="3.2.2.27" evidence="4 10"/>
<evidence type="ECO:0000256" key="4">
    <source>
        <dbReference type="ARBA" id="ARBA00012030"/>
    </source>
</evidence>
<keyword evidence="8 10" id="KW-0378">Hydrolase</keyword>
<evidence type="ECO:0000256" key="12">
    <source>
        <dbReference type="RuleBase" id="RU003780"/>
    </source>
</evidence>
<dbReference type="SMART" id="SM00987">
    <property type="entry name" value="UreE_C"/>
    <property type="match status" value="1"/>
</dbReference>
<dbReference type="InterPro" id="IPR018085">
    <property type="entry name" value="Ura-DNA_Glyclase_AS"/>
</dbReference>
<dbReference type="CDD" id="cd10027">
    <property type="entry name" value="UDG-F1-like"/>
    <property type="match status" value="1"/>
</dbReference>